<proteinExistence type="predicted"/>
<keyword evidence="1" id="KW-0998">Cell outer membrane</keyword>
<dbReference type="InterPro" id="IPR050218">
    <property type="entry name" value="LptD"/>
</dbReference>
<dbReference type="Pfam" id="PF13100">
    <property type="entry name" value="OstA_2"/>
    <property type="match status" value="1"/>
</dbReference>
<organism evidence="3">
    <name type="scientific">bioreactor metagenome</name>
    <dbReference type="NCBI Taxonomy" id="1076179"/>
    <lineage>
        <taxon>unclassified sequences</taxon>
        <taxon>metagenomes</taxon>
        <taxon>ecological metagenomes</taxon>
    </lineage>
</organism>
<dbReference type="PANTHER" id="PTHR30189:SF1">
    <property type="entry name" value="LPS-ASSEMBLY PROTEIN LPTD"/>
    <property type="match status" value="1"/>
</dbReference>
<dbReference type="EMBL" id="VSSQ01000099">
    <property type="protein sequence ID" value="MPL76722.1"/>
    <property type="molecule type" value="Genomic_DNA"/>
</dbReference>
<comment type="caution">
    <text evidence="3">The sequence shown here is derived from an EMBL/GenBank/DDBJ whole genome shotgun (WGS) entry which is preliminary data.</text>
</comment>
<reference evidence="3" key="1">
    <citation type="submission" date="2019-08" db="EMBL/GenBank/DDBJ databases">
        <authorList>
            <person name="Kucharzyk K."/>
            <person name="Murdoch R.W."/>
            <person name="Higgins S."/>
            <person name="Loffler F."/>
        </authorList>
    </citation>
    <scope>NUCLEOTIDE SEQUENCE</scope>
</reference>
<dbReference type="Gene3D" id="2.60.450.10">
    <property type="entry name" value="Lipopolysaccharide (LPS) transport protein A like domain"/>
    <property type="match status" value="1"/>
</dbReference>
<sequence length="519" mass="59520">MTNRALALAVTLSLTMSTTAFAAVNYHGEKISDNYGPDFVASRSTTAAYPDDQKSPIVANSTKQAAATKKTETNAAKSGDTVAQAALPITLYGDHVIYHQDTGNFTATGNVRIYQGKQELYTTLVEGNMKTGDVYMKKGGRLVEGETSTAGQWAHYNFINKNGEIKKLSGTSGPDIYRSEEGTIYPDRIELQQGAVTTRCPAIHHSPCLEIRAGKVVIYPGDKLIAYDVKVYIKGKHIYSRDRLISKLSEKEKQGVIMPHIGYTSKHGMELEYNYEHVFSSNDTANADMKYYTKIGWRPMYSFNHETKNFYVKVENGYDEDNDNNWIKKQTDILIGYKSHKFSSKLPLNYSMYYEHGLWSDNTQKSWHTAYGVFINHDRIHFGGDKTTFLDLGIGHKWVNESLTDNTTSTMLYKATLGKGFKSGWDTWLGYYWQRNQNEIFNYDASDMAEEVQFGLKKTFDENNNLAVITRYDKSNSSLYNYTVRYTHNFCCWRLIIEYIDQRYKNDHEWNIRYDLVRW</sequence>
<dbReference type="PANTHER" id="PTHR30189">
    <property type="entry name" value="LPS-ASSEMBLY PROTEIN"/>
    <property type="match status" value="1"/>
</dbReference>
<feature type="domain" description="Organic solvent tolerance-like N-terminal" evidence="2">
    <location>
        <begin position="86"/>
        <end position="159"/>
    </location>
</feature>
<evidence type="ECO:0000313" key="3">
    <source>
        <dbReference type="EMBL" id="MPL76722.1"/>
    </source>
</evidence>
<evidence type="ECO:0000256" key="1">
    <source>
        <dbReference type="ARBA" id="ARBA00023237"/>
    </source>
</evidence>
<evidence type="ECO:0000259" key="2">
    <source>
        <dbReference type="Pfam" id="PF13100"/>
    </source>
</evidence>
<dbReference type="GO" id="GO:1990351">
    <property type="term" value="C:transporter complex"/>
    <property type="evidence" value="ECO:0007669"/>
    <property type="project" value="TreeGrafter"/>
</dbReference>
<dbReference type="InterPro" id="IPR005653">
    <property type="entry name" value="OstA-like_N"/>
</dbReference>
<gene>
    <name evidence="3" type="primary">lptD_10</name>
    <name evidence="3" type="ORF">SDC9_22568</name>
</gene>
<accession>A0A644UCZ2</accession>
<dbReference type="GO" id="GO:0009279">
    <property type="term" value="C:cell outer membrane"/>
    <property type="evidence" value="ECO:0007669"/>
    <property type="project" value="TreeGrafter"/>
</dbReference>
<keyword evidence="1" id="KW-0472">Membrane</keyword>
<name>A0A644UCZ2_9ZZZZ</name>
<protein>
    <submittedName>
        <fullName evidence="3">LPS-assembly protein LptD</fullName>
    </submittedName>
</protein>
<dbReference type="AlphaFoldDB" id="A0A644UCZ2"/>